<feature type="compositionally biased region" description="Polar residues" evidence="1">
    <location>
        <begin position="75"/>
        <end position="86"/>
    </location>
</feature>
<accession>G0P5Z3</accession>
<feature type="compositionally biased region" description="Polar residues" evidence="1">
    <location>
        <begin position="97"/>
        <end position="112"/>
    </location>
</feature>
<sequence>MDPEFNEFDDYQKACLFVVLKAIPPVEYLEIMGGMVEVNEKGFVSAIRMPDLPTVIVPKNDEKQMELKTKKAASLQRSTEKMSGTQEDVKSLRSPLGTPSTPLTDKTQTTSVSDLTKSVDKLKTKDTTQQENNGEKHFVTSKMARCPLEMIRNIKSQAFIEDLSISPRKVMNTLDFFFLSFSDISGEATHSSGDRTIPLRKIVDGFEDLASQYGYELVEKEKVQWDVIKKQAYANRNLFVRIYDIERCMCYALTGL</sequence>
<protein>
    <submittedName>
        <fullName evidence="2">Uncharacterized protein</fullName>
    </submittedName>
</protein>
<feature type="region of interest" description="Disordered" evidence="1">
    <location>
        <begin position="63"/>
        <end position="112"/>
    </location>
</feature>
<dbReference type="InParanoid" id="G0P5Z3"/>
<evidence type="ECO:0000313" key="2">
    <source>
        <dbReference type="EMBL" id="EGT46105.1"/>
    </source>
</evidence>
<proteinExistence type="predicted"/>
<keyword evidence="3" id="KW-1185">Reference proteome</keyword>
<dbReference type="EMBL" id="GL380091">
    <property type="protein sequence ID" value="EGT46105.1"/>
    <property type="molecule type" value="Genomic_DNA"/>
</dbReference>
<name>G0P5Z3_CAEBE</name>
<evidence type="ECO:0000256" key="1">
    <source>
        <dbReference type="SAM" id="MobiDB-lite"/>
    </source>
</evidence>
<dbReference type="HOGENOM" id="CLU_1086762_0_0_1"/>
<reference evidence="3" key="1">
    <citation type="submission" date="2011-07" db="EMBL/GenBank/DDBJ databases">
        <authorList>
            <consortium name="Caenorhabditis brenneri Sequencing and Analysis Consortium"/>
            <person name="Wilson R.K."/>
        </authorList>
    </citation>
    <scope>NUCLEOTIDE SEQUENCE [LARGE SCALE GENOMIC DNA]</scope>
    <source>
        <strain evidence="3">PB2801</strain>
    </source>
</reference>
<evidence type="ECO:0000313" key="3">
    <source>
        <dbReference type="Proteomes" id="UP000008068"/>
    </source>
</evidence>
<gene>
    <name evidence="2" type="ORF">CAEBREN_00104</name>
</gene>
<dbReference type="AlphaFoldDB" id="G0P5Z3"/>
<organism evidence="3">
    <name type="scientific">Caenorhabditis brenneri</name>
    <name type="common">Nematode worm</name>
    <dbReference type="NCBI Taxonomy" id="135651"/>
    <lineage>
        <taxon>Eukaryota</taxon>
        <taxon>Metazoa</taxon>
        <taxon>Ecdysozoa</taxon>
        <taxon>Nematoda</taxon>
        <taxon>Chromadorea</taxon>
        <taxon>Rhabditida</taxon>
        <taxon>Rhabditina</taxon>
        <taxon>Rhabditomorpha</taxon>
        <taxon>Rhabditoidea</taxon>
        <taxon>Rhabditidae</taxon>
        <taxon>Peloderinae</taxon>
        <taxon>Caenorhabditis</taxon>
    </lineage>
</organism>
<dbReference type="Proteomes" id="UP000008068">
    <property type="component" value="Unassembled WGS sequence"/>
</dbReference>